<reference evidence="2" key="1">
    <citation type="submission" date="2018-03" db="EMBL/GenBank/DDBJ databases">
        <title>Lachnoclostridium SNUG30370 gen.nov., sp.nov., isolated from human faeces.</title>
        <authorList>
            <person name="Seo B."/>
            <person name="Jeon K."/>
            <person name="Ko G."/>
        </authorList>
    </citation>
    <scope>NUCLEOTIDE SEQUENCE [LARGE SCALE GENOMIC DNA]</scope>
    <source>
        <strain evidence="2">SNUG30370</strain>
    </source>
</reference>
<dbReference type="Pfam" id="PF12953">
    <property type="entry name" value="DUF3842"/>
    <property type="match status" value="1"/>
</dbReference>
<proteinExistence type="predicted"/>
<dbReference type="RefSeq" id="WP_106987251.1">
    <property type="nucleotide sequence ID" value="NZ_DBGCOW010000056.1"/>
</dbReference>
<dbReference type="InterPro" id="IPR024208">
    <property type="entry name" value="DUF3842"/>
</dbReference>
<name>A0A2T3G2H5_9FIRM</name>
<sequence>MEIVVIDGQGGGIGKNIIQVLKEKHPEYTIIGIGTNSMATTQLKKGGADIIATGENAVVYNVKHASIVVGPIGVAFANSMYGEITPAMANAIGESEARKYFIPVSKCSAQVVGVASKSISEYIDDLVVMIERLEK</sequence>
<dbReference type="AlphaFoldDB" id="A0A2T3G2H5"/>
<evidence type="ECO:0000313" key="1">
    <source>
        <dbReference type="EMBL" id="PST41728.1"/>
    </source>
</evidence>
<keyword evidence="2" id="KW-1185">Reference proteome</keyword>
<accession>A0A2T3G2H5</accession>
<protein>
    <recommendedName>
        <fullName evidence="3">DUF3842 domain-containing protein</fullName>
    </recommendedName>
</protein>
<dbReference type="GeneID" id="77470035"/>
<dbReference type="Proteomes" id="UP000241201">
    <property type="component" value="Unassembled WGS sequence"/>
</dbReference>
<organism evidence="1 2">
    <name type="scientific">Faecalibacillus faecis</name>
    <dbReference type="NCBI Taxonomy" id="1982628"/>
    <lineage>
        <taxon>Bacteria</taxon>
        <taxon>Bacillati</taxon>
        <taxon>Bacillota</taxon>
        <taxon>Erysipelotrichia</taxon>
        <taxon>Erysipelotrichales</taxon>
        <taxon>Coprobacillaceae</taxon>
        <taxon>Faecalibacillus</taxon>
    </lineage>
</organism>
<evidence type="ECO:0008006" key="3">
    <source>
        <dbReference type="Google" id="ProtNLM"/>
    </source>
</evidence>
<dbReference type="EMBL" id="PYLP01000002">
    <property type="protein sequence ID" value="PST41728.1"/>
    <property type="molecule type" value="Genomic_DNA"/>
</dbReference>
<comment type="caution">
    <text evidence="1">The sequence shown here is derived from an EMBL/GenBank/DDBJ whole genome shotgun (WGS) entry which is preliminary data.</text>
</comment>
<evidence type="ECO:0000313" key="2">
    <source>
        <dbReference type="Proteomes" id="UP000241201"/>
    </source>
</evidence>
<gene>
    <name evidence="1" type="ORF">C7U55_02805</name>
</gene>